<dbReference type="SUPFAM" id="SSF53850">
    <property type="entry name" value="Periplasmic binding protein-like II"/>
    <property type="match status" value="1"/>
</dbReference>
<evidence type="ECO:0000256" key="6">
    <source>
        <dbReference type="ARBA" id="ARBA00023136"/>
    </source>
</evidence>
<dbReference type="Pfam" id="PF00496">
    <property type="entry name" value="SBP_bac_5"/>
    <property type="match status" value="1"/>
</dbReference>
<protein>
    <submittedName>
        <fullName evidence="9">Dipeptide transport system permease protein DppB</fullName>
    </submittedName>
</protein>
<reference evidence="9 10" key="1">
    <citation type="submission" date="2018-06" db="EMBL/GenBank/DDBJ databases">
        <title>Draft Genome Sequence of a Novel Marine Bacterium Related to the Verrucomicrobia.</title>
        <authorList>
            <person name="Vosseberg J."/>
            <person name="Martijn J."/>
            <person name="Ettema T.J.G."/>
        </authorList>
    </citation>
    <scope>NUCLEOTIDE SEQUENCE [LARGE SCALE GENOMIC DNA]</scope>
    <source>
        <strain evidence="9">TARA_B100001123</strain>
    </source>
</reference>
<keyword evidence="3" id="KW-1003">Cell membrane</keyword>
<evidence type="ECO:0000256" key="7">
    <source>
        <dbReference type="RuleBase" id="RU363032"/>
    </source>
</evidence>
<keyword evidence="4 7" id="KW-0812">Transmembrane</keyword>
<evidence type="ECO:0000313" key="9">
    <source>
        <dbReference type="EMBL" id="AWT58835.1"/>
    </source>
</evidence>
<dbReference type="Pfam" id="PF19300">
    <property type="entry name" value="BPD_transp_1_N"/>
    <property type="match status" value="1"/>
</dbReference>
<dbReference type="GO" id="GO:0055085">
    <property type="term" value="P:transmembrane transport"/>
    <property type="evidence" value="ECO:0007669"/>
    <property type="project" value="InterPro"/>
</dbReference>
<feature type="transmembrane region" description="Helical" evidence="7">
    <location>
        <begin position="969"/>
        <end position="988"/>
    </location>
</feature>
<proteinExistence type="inferred from homology"/>
<dbReference type="PANTHER" id="PTHR30465:SF43">
    <property type="entry name" value="OLIGOPEPTIDE ABC TRANSPORTER, PERMEASE PROTEIN"/>
    <property type="match status" value="1"/>
</dbReference>
<evidence type="ECO:0000313" key="10">
    <source>
        <dbReference type="Proteomes" id="UP000247465"/>
    </source>
</evidence>
<dbReference type="InterPro" id="IPR000914">
    <property type="entry name" value="SBP_5_dom"/>
</dbReference>
<evidence type="ECO:0000256" key="2">
    <source>
        <dbReference type="ARBA" id="ARBA00022448"/>
    </source>
</evidence>
<feature type="domain" description="ABC transmembrane type-1" evidence="8">
    <location>
        <begin position="875"/>
        <end position="1092"/>
    </location>
</feature>
<evidence type="ECO:0000256" key="1">
    <source>
        <dbReference type="ARBA" id="ARBA00004651"/>
    </source>
</evidence>
<evidence type="ECO:0000259" key="8">
    <source>
        <dbReference type="PROSITE" id="PS50928"/>
    </source>
</evidence>
<evidence type="ECO:0000256" key="4">
    <source>
        <dbReference type="ARBA" id="ARBA00022692"/>
    </source>
</evidence>
<dbReference type="Gene3D" id="1.10.3720.10">
    <property type="entry name" value="MetI-like"/>
    <property type="match status" value="1"/>
</dbReference>
<evidence type="ECO:0000256" key="5">
    <source>
        <dbReference type="ARBA" id="ARBA00022989"/>
    </source>
</evidence>
<evidence type="ECO:0000256" key="3">
    <source>
        <dbReference type="ARBA" id="ARBA00022475"/>
    </source>
</evidence>
<dbReference type="PANTHER" id="PTHR30465">
    <property type="entry name" value="INNER MEMBRANE ABC TRANSPORTER"/>
    <property type="match status" value="1"/>
</dbReference>
<dbReference type="Proteomes" id="UP000247465">
    <property type="component" value="Chromosome"/>
</dbReference>
<dbReference type="Gene3D" id="3.10.105.10">
    <property type="entry name" value="Dipeptide-binding Protein, Domain 3"/>
    <property type="match status" value="1"/>
</dbReference>
<dbReference type="AlphaFoldDB" id="A0A2Z4AC96"/>
<feature type="transmembrane region" description="Helical" evidence="7">
    <location>
        <begin position="875"/>
        <end position="898"/>
    </location>
</feature>
<feature type="transmembrane region" description="Helical" evidence="7">
    <location>
        <begin position="771"/>
        <end position="789"/>
    </location>
</feature>
<dbReference type="Gene3D" id="3.40.190.10">
    <property type="entry name" value="Periplasmic binding protein-like II"/>
    <property type="match status" value="1"/>
</dbReference>
<keyword evidence="2 7" id="KW-0813">Transport</keyword>
<name>A0A2Z4AC96_9BACT</name>
<keyword evidence="6 7" id="KW-0472">Membrane</keyword>
<dbReference type="KEGG" id="mtar:DF168_00007"/>
<accession>A0A2Z4AC96</accession>
<dbReference type="SUPFAM" id="SSF161098">
    <property type="entry name" value="MetI-like"/>
    <property type="match status" value="1"/>
</dbReference>
<feature type="transmembrane region" description="Helical" evidence="7">
    <location>
        <begin position="1069"/>
        <end position="1095"/>
    </location>
</feature>
<dbReference type="Pfam" id="PF00528">
    <property type="entry name" value="BPD_transp_1"/>
    <property type="match status" value="1"/>
</dbReference>
<dbReference type="EMBL" id="CP029803">
    <property type="protein sequence ID" value="AWT58835.1"/>
    <property type="molecule type" value="Genomic_DNA"/>
</dbReference>
<keyword evidence="5 7" id="KW-1133">Transmembrane helix</keyword>
<sequence>MSHINTKGASSVSRFFLKLLFAFSSLFVFLAVWALGLKPKVHDEEIVVDPDEAAEVKRMRDSRIDPENPVVIWREADYSEGKSGAWWPKGESPVLSDLVAEGVLPPVEERVGSEPVVLEGPEGIGRYGGALIKVENATSGENVSLSSSYSGCSLVRWSPYGYPIVPHLAKSWEIKDQFREYVFHLRKGVRWSDGHPLTTEDILYFWENEANEPAISQRLTHIFRHMGKPAKMAAIDEYTLKIRFEDPYRDFLDRMATSHGQQLLRSPAHYLKSYHPIIGDHEFIAEEMVRVGMPSPQMLYSYVKRWNNPHHPRLWPWVYRTYKPNPPYVFVRNPYYFAVDPAGNQLPYIDRCILQERQGDMAEVAAINGEISLYMGFLFSGYSLAMEQREQGGYEVYHWARLNGTDFLIFPNQNLKPLSNDPEVIRKRELIQNKTFRQALSLAMDREFISNVEYSGLLQPAQLAPAPESNFFHEGLVNSHIEHNPVLADKLLDQIDLDRRDDEGYRTFPDGSKLLIYFDFLSYNKRDLAEVVAAQWREVGLRVIARYRAPRIWYTALDALELELSAGGMSGKINLFVESKNYIATKEAHWARGYGNWYSQGSLFGNPDATGRGAIEPPEDSIYRKMMYLHARASSAPSLKEQQAIMREALDISAEHLWVISTGFAPPLLIIVKDGLKNVPEVCVLNHDFQAPSSAGIETFYWEEFDRDPKVDANIQSALSKITSKSGADPGTGISQEDGSLAKFIRLALWTIVGLGLLLFAVRHPFVGRRLIIMFPTLVVVSICSFTIIELPPGDFLTSYMALLELGGDEVDQDQIEDLRVMFELDKPVFVRYLKWAGLLWFTTFKEGDRGLLQGDMGLSMESQNPVNDIVGDRLILTLCISVLAVIFTWSLAIPIGVYSAVRQYSPGDYFATFIGFIGMSVPNFLLALILMYFSNRFFGVPITGLFSAEFVAQPYWDGPKVFDLLKHIWVPVIVVGFQGTAAMIRIMRGNLLDELNKPYVTTAYAKGVRPLKLLFKYPVRLALNPFVSGLGTLFPQLVSGGAIVALILSLPTVGPMLLKALQMEDMYLAGSMLMLLSILGIIGTLVSDVLLLILDPRIRMEGGGSR</sequence>
<dbReference type="GO" id="GO:0005886">
    <property type="term" value="C:plasma membrane"/>
    <property type="evidence" value="ECO:0007669"/>
    <property type="project" value="UniProtKB-SubCell"/>
</dbReference>
<feature type="transmembrane region" description="Helical" evidence="7">
    <location>
        <begin position="744"/>
        <end position="762"/>
    </location>
</feature>
<feature type="transmembrane region" description="Helical" evidence="7">
    <location>
        <begin position="910"/>
        <end position="934"/>
    </location>
</feature>
<feature type="transmembrane region" description="Helical" evidence="7">
    <location>
        <begin position="1022"/>
        <end position="1049"/>
    </location>
</feature>
<dbReference type="InterPro" id="IPR045621">
    <property type="entry name" value="BPD_transp_1_N"/>
</dbReference>
<dbReference type="InterPro" id="IPR035906">
    <property type="entry name" value="MetI-like_sf"/>
</dbReference>
<dbReference type="InterPro" id="IPR000515">
    <property type="entry name" value="MetI-like"/>
</dbReference>
<comment type="similarity">
    <text evidence="7">Belongs to the binding-protein-dependent transport system permease family.</text>
</comment>
<gene>
    <name evidence="9" type="primary">dppB</name>
    <name evidence="9" type="ORF">DF168_00007</name>
</gene>
<comment type="subcellular location">
    <subcellularLocation>
        <location evidence="1 7">Cell membrane</location>
        <topology evidence="1 7">Multi-pass membrane protein</topology>
    </subcellularLocation>
</comment>
<organism evidence="9 10">
    <name type="scientific">Candidatus Moanibacter tarae</name>
    <dbReference type="NCBI Taxonomy" id="2200854"/>
    <lineage>
        <taxon>Bacteria</taxon>
        <taxon>Pseudomonadati</taxon>
        <taxon>Verrucomicrobiota</taxon>
        <taxon>Opitutia</taxon>
        <taxon>Puniceicoccales</taxon>
        <taxon>Puniceicoccales incertae sedis</taxon>
        <taxon>Candidatus Moanibacter</taxon>
    </lineage>
</organism>
<dbReference type="PROSITE" id="PS50928">
    <property type="entry name" value="ABC_TM1"/>
    <property type="match status" value="1"/>
</dbReference>
<dbReference type="CDD" id="cd08500">
    <property type="entry name" value="PBP2_NikA_DppA_OppA_like_4"/>
    <property type="match status" value="1"/>
</dbReference>